<dbReference type="Proteomes" id="UP000013827">
    <property type="component" value="Unassembled WGS sequence"/>
</dbReference>
<dbReference type="eggNOG" id="ENOG502SZUI">
    <property type="taxonomic scope" value="Eukaryota"/>
</dbReference>
<reference evidence="3" key="1">
    <citation type="journal article" date="2013" name="Nature">
        <title>Pan genome of the phytoplankton Emiliania underpins its global distribution.</title>
        <authorList>
            <person name="Read B.A."/>
            <person name="Kegel J."/>
            <person name="Klute M.J."/>
            <person name="Kuo A."/>
            <person name="Lefebvre S.C."/>
            <person name="Maumus F."/>
            <person name="Mayer C."/>
            <person name="Miller J."/>
            <person name="Monier A."/>
            <person name="Salamov A."/>
            <person name="Young J."/>
            <person name="Aguilar M."/>
            <person name="Claverie J.M."/>
            <person name="Frickenhaus S."/>
            <person name="Gonzalez K."/>
            <person name="Herman E.K."/>
            <person name="Lin Y.C."/>
            <person name="Napier J."/>
            <person name="Ogata H."/>
            <person name="Sarno A.F."/>
            <person name="Shmutz J."/>
            <person name="Schroeder D."/>
            <person name="de Vargas C."/>
            <person name="Verret F."/>
            <person name="von Dassow P."/>
            <person name="Valentin K."/>
            <person name="Van de Peer Y."/>
            <person name="Wheeler G."/>
            <person name="Dacks J.B."/>
            <person name="Delwiche C.F."/>
            <person name="Dyhrman S.T."/>
            <person name="Glockner G."/>
            <person name="John U."/>
            <person name="Richards T."/>
            <person name="Worden A.Z."/>
            <person name="Zhang X."/>
            <person name="Grigoriev I.V."/>
            <person name="Allen A.E."/>
            <person name="Bidle K."/>
            <person name="Borodovsky M."/>
            <person name="Bowler C."/>
            <person name="Brownlee C."/>
            <person name="Cock J.M."/>
            <person name="Elias M."/>
            <person name="Gladyshev V.N."/>
            <person name="Groth M."/>
            <person name="Guda C."/>
            <person name="Hadaegh A."/>
            <person name="Iglesias-Rodriguez M.D."/>
            <person name="Jenkins J."/>
            <person name="Jones B.M."/>
            <person name="Lawson T."/>
            <person name="Leese F."/>
            <person name="Lindquist E."/>
            <person name="Lobanov A."/>
            <person name="Lomsadze A."/>
            <person name="Malik S.B."/>
            <person name="Marsh M.E."/>
            <person name="Mackinder L."/>
            <person name="Mock T."/>
            <person name="Mueller-Roeber B."/>
            <person name="Pagarete A."/>
            <person name="Parker M."/>
            <person name="Probert I."/>
            <person name="Quesneville H."/>
            <person name="Raines C."/>
            <person name="Rensing S.A."/>
            <person name="Riano-Pachon D.M."/>
            <person name="Richier S."/>
            <person name="Rokitta S."/>
            <person name="Shiraiwa Y."/>
            <person name="Soanes D.M."/>
            <person name="van der Giezen M."/>
            <person name="Wahlund T.M."/>
            <person name="Williams B."/>
            <person name="Wilson W."/>
            <person name="Wolfe G."/>
            <person name="Wurch L.L."/>
        </authorList>
    </citation>
    <scope>NUCLEOTIDE SEQUENCE</scope>
</reference>
<reference evidence="2" key="2">
    <citation type="submission" date="2024-10" db="UniProtKB">
        <authorList>
            <consortium name="EnsemblProtists"/>
        </authorList>
    </citation>
    <scope>IDENTIFICATION</scope>
</reference>
<evidence type="ECO:0000313" key="3">
    <source>
        <dbReference type="Proteomes" id="UP000013827"/>
    </source>
</evidence>
<feature type="domain" description="Lipocalin/cytosolic fatty-acid binding" evidence="1">
    <location>
        <begin position="39"/>
        <end position="184"/>
    </location>
</feature>
<dbReference type="Gene3D" id="2.40.128.20">
    <property type="match status" value="1"/>
</dbReference>
<proteinExistence type="predicted"/>
<dbReference type="PaxDb" id="2903-EOD23008"/>
<accession>A0A0D3JHM3</accession>
<sequence>MGCLCSNPLLCPAADPHPDTPRQPFLPGLGPMQRKIDPLRLMVQWYVHAVIPTYPEVGAYNETERYDWDAARRRFTVTFEFNSGSFDGPLRAVPQVGWFDADDSFGTLWRVSPTLCGCALPVKFPYYILDVPDDYSHMIVGSNVGSSSYLWIMTRAPRVEPARLEAMIDTACTFGFLRDAIRKREHDRPVPALE</sequence>
<dbReference type="InterPro" id="IPR000566">
    <property type="entry name" value="Lipocln_cytosolic_FA-bd_dom"/>
</dbReference>
<dbReference type="RefSeq" id="XP_005775437.1">
    <property type="nucleotide sequence ID" value="XM_005775380.1"/>
</dbReference>
<organism evidence="2 3">
    <name type="scientific">Emiliania huxleyi (strain CCMP1516)</name>
    <dbReference type="NCBI Taxonomy" id="280463"/>
    <lineage>
        <taxon>Eukaryota</taxon>
        <taxon>Haptista</taxon>
        <taxon>Haptophyta</taxon>
        <taxon>Prymnesiophyceae</taxon>
        <taxon>Isochrysidales</taxon>
        <taxon>Noelaerhabdaceae</taxon>
        <taxon>Emiliania</taxon>
    </lineage>
</organism>
<dbReference type="GeneID" id="17268555"/>
<protein>
    <recommendedName>
        <fullName evidence="1">Lipocalin/cytosolic fatty-acid binding domain-containing protein</fullName>
    </recommendedName>
</protein>
<dbReference type="Pfam" id="PF08212">
    <property type="entry name" value="Lipocalin_2"/>
    <property type="match status" value="1"/>
</dbReference>
<keyword evidence="3" id="KW-1185">Reference proteome</keyword>
<dbReference type="AlphaFoldDB" id="A0A0D3JHM3"/>
<evidence type="ECO:0000313" key="2">
    <source>
        <dbReference type="EnsemblProtists" id="EOD23008"/>
    </source>
</evidence>
<dbReference type="HOGENOM" id="CLU_1404838_0_0_1"/>
<dbReference type="KEGG" id="ehx:EMIHUDRAFT_95606"/>
<evidence type="ECO:0000259" key="1">
    <source>
        <dbReference type="Pfam" id="PF08212"/>
    </source>
</evidence>
<dbReference type="EnsemblProtists" id="EOD23008">
    <property type="protein sequence ID" value="EOD23008"/>
    <property type="gene ID" value="EMIHUDRAFT_95606"/>
</dbReference>
<name>A0A0D3JHM3_EMIH1</name>
<dbReference type="InterPro" id="IPR012674">
    <property type="entry name" value="Calycin"/>
</dbReference>
<dbReference type="SUPFAM" id="SSF50814">
    <property type="entry name" value="Lipocalins"/>
    <property type="match status" value="1"/>
</dbReference>